<keyword evidence="4" id="KW-0720">Serine protease</keyword>
<dbReference type="Pfam" id="PF02897">
    <property type="entry name" value="Peptidase_S9_N"/>
    <property type="match status" value="1"/>
</dbReference>
<evidence type="ECO:0000256" key="4">
    <source>
        <dbReference type="ARBA" id="ARBA00022825"/>
    </source>
</evidence>
<evidence type="ECO:0000256" key="1">
    <source>
        <dbReference type="ARBA" id="ARBA00005228"/>
    </source>
</evidence>
<proteinExistence type="inferred from homology"/>
<evidence type="ECO:0000259" key="5">
    <source>
        <dbReference type="Pfam" id="PF00326"/>
    </source>
</evidence>
<evidence type="ECO:0000256" key="3">
    <source>
        <dbReference type="ARBA" id="ARBA00022801"/>
    </source>
</evidence>
<dbReference type="InterPro" id="IPR029058">
    <property type="entry name" value="AB_hydrolase_fold"/>
</dbReference>
<dbReference type="GO" id="GO:0004252">
    <property type="term" value="F:serine-type endopeptidase activity"/>
    <property type="evidence" value="ECO:0007669"/>
    <property type="project" value="InterPro"/>
</dbReference>
<name>A0A1E2VA88_9GAMM</name>
<keyword evidence="2" id="KW-0645">Protease</keyword>
<evidence type="ECO:0000313" key="7">
    <source>
        <dbReference type="EMBL" id="ODC03887.1"/>
    </source>
</evidence>
<dbReference type="InterPro" id="IPR051543">
    <property type="entry name" value="Serine_Peptidase_S9A"/>
</dbReference>
<feature type="domain" description="Peptidase S9 prolyl oligopeptidase catalytic" evidence="5">
    <location>
        <begin position="475"/>
        <end position="688"/>
    </location>
</feature>
<dbReference type="EMBL" id="MDTQ01000001">
    <property type="protein sequence ID" value="ODC03887.1"/>
    <property type="molecule type" value="Genomic_DNA"/>
</dbReference>
<dbReference type="Proteomes" id="UP000094291">
    <property type="component" value="Unassembled WGS sequence"/>
</dbReference>
<evidence type="ECO:0000259" key="6">
    <source>
        <dbReference type="Pfam" id="PF02897"/>
    </source>
</evidence>
<keyword evidence="3" id="KW-0378">Hydrolase</keyword>
<dbReference type="GO" id="GO:0006508">
    <property type="term" value="P:proteolysis"/>
    <property type="evidence" value="ECO:0007669"/>
    <property type="project" value="UniProtKB-KW"/>
</dbReference>
<dbReference type="Gene3D" id="3.40.50.1820">
    <property type="entry name" value="alpha/beta hydrolase"/>
    <property type="match status" value="1"/>
</dbReference>
<reference evidence="7 8" key="1">
    <citation type="submission" date="2016-08" db="EMBL/GenBank/DDBJ databases">
        <authorList>
            <person name="Seilhamer J.J."/>
        </authorList>
    </citation>
    <scope>NUCLEOTIDE SEQUENCE [LARGE SCALE GENOMIC DNA]</scope>
    <source>
        <strain evidence="7 8">PH27A</strain>
    </source>
</reference>
<organism evidence="7 8">
    <name type="scientific">Terasakiispira papahanaumokuakeensis</name>
    <dbReference type="NCBI Taxonomy" id="197479"/>
    <lineage>
        <taxon>Bacteria</taxon>
        <taxon>Pseudomonadati</taxon>
        <taxon>Pseudomonadota</taxon>
        <taxon>Gammaproteobacteria</taxon>
        <taxon>Oceanospirillales</taxon>
        <taxon>Terasakiispira</taxon>
    </lineage>
</organism>
<evidence type="ECO:0000313" key="8">
    <source>
        <dbReference type="Proteomes" id="UP000094291"/>
    </source>
</evidence>
<dbReference type="OrthoDB" id="9801421at2"/>
<evidence type="ECO:0008006" key="9">
    <source>
        <dbReference type="Google" id="ProtNLM"/>
    </source>
</evidence>
<dbReference type="InterPro" id="IPR001375">
    <property type="entry name" value="Peptidase_S9_cat"/>
</dbReference>
<sequence length="698" mass="79074">MPLTEIKKQAVNLMHQATQISDLENAAHPTTQQWLSLAQQHFESSRPKTLEDTLYTELCARQPLADQSTPSRDGDWIYFSRIGENDDYPTYWRYPAAGSADQAQCFLDVRQLAAQHRYLDIGNMETSPDGMKLAISLDTRGDEHYCLQILDLETQRWLDWSIDDMSGDFVWAGDSQTLLITQLDDRMRPDSVWRHQVGQPEAHCIYQETTRHFWLSLGRTLSRQWLLIEASSKTSTEVHLLPAEQPDSPLCCLWPRQTDVEISVNHQGQHFIVLSNHLARSCSLHALPEQALHLEGQQAPTLKDWQTIIAPQDDITLDGFQLHPEHLLIEERSHLTGLCRLKVMDWPKANQQGHIPAPGQSLNYVVKTPDDLCSLDILPSEYPANGQARLVFESLRHPAETWSLSLDSGNHQVLKQQQVHNFDSAALSTRYCSVLSSDGAEVPLLLVARREVLENGHAPLVIYGYGAYGDCLDPWFSSARLSLLDRGWIYAIAQVRGGSEKGDQWYQAGRQQHKPHSFDDLEACIRYVLEEKLTSPAQLALWGGSAGGLLVGATLNRCPELIGTALMEVPFVDCLRAMQDPSLPLTEEEYEEWGNPSDPDILALMQQYDPINNLPQTRLPEVLMTTGLNDPRVPYWQVLKYYVQWWTQNTDPQREPLLYCQDEGHSGASARFEGFRETARLLTFLIHHQPSSTTVSTS</sequence>
<dbReference type="SUPFAM" id="SSF50993">
    <property type="entry name" value="Peptidase/esterase 'gauge' domain"/>
    <property type="match status" value="1"/>
</dbReference>
<dbReference type="PANTHER" id="PTHR11757">
    <property type="entry name" value="PROTEASE FAMILY S9A OLIGOPEPTIDASE"/>
    <property type="match status" value="1"/>
</dbReference>
<protein>
    <recommendedName>
        <fullName evidence="9">Peptidase S9</fullName>
    </recommendedName>
</protein>
<keyword evidence="8" id="KW-1185">Reference proteome</keyword>
<gene>
    <name evidence="7" type="ORF">BFW38_10350</name>
</gene>
<accession>A0A1E2VA88</accession>
<dbReference type="PRINTS" id="PR00862">
    <property type="entry name" value="PROLIGOPTASE"/>
</dbReference>
<dbReference type="SUPFAM" id="SSF53474">
    <property type="entry name" value="alpha/beta-Hydrolases"/>
    <property type="match status" value="1"/>
</dbReference>
<comment type="similarity">
    <text evidence="1">Belongs to the peptidase S9A family.</text>
</comment>
<dbReference type="InterPro" id="IPR023302">
    <property type="entry name" value="Pept_S9A_N"/>
</dbReference>
<dbReference type="Pfam" id="PF00326">
    <property type="entry name" value="Peptidase_S9"/>
    <property type="match status" value="1"/>
</dbReference>
<dbReference type="Gene3D" id="2.130.10.120">
    <property type="entry name" value="Prolyl oligopeptidase, N-terminal domain"/>
    <property type="match status" value="1"/>
</dbReference>
<dbReference type="InterPro" id="IPR002470">
    <property type="entry name" value="Peptidase_S9A"/>
</dbReference>
<dbReference type="STRING" id="197479.BFW38_10350"/>
<feature type="domain" description="Peptidase S9A N-terminal" evidence="6">
    <location>
        <begin position="23"/>
        <end position="417"/>
    </location>
</feature>
<comment type="caution">
    <text evidence="7">The sequence shown here is derived from an EMBL/GenBank/DDBJ whole genome shotgun (WGS) entry which is preliminary data.</text>
</comment>
<dbReference type="AlphaFoldDB" id="A0A1E2VA88"/>
<evidence type="ECO:0000256" key="2">
    <source>
        <dbReference type="ARBA" id="ARBA00022670"/>
    </source>
</evidence>
<dbReference type="PANTHER" id="PTHR11757:SF19">
    <property type="entry name" value="PROLYL ENDOPEPTIDASE-LIKE"/>
    <property type="match status" value="1"/>
</dbReference>